<dbReference type="InterPro" id="IPR002059">
    <property type="entry name" value="CSP_DNA-bd"/>
</dbReference>
<feature type="transmembrane region" description="Helical" evidence="2">
    <location>
        <begin position="79"/>
        <end position="102"/>
    </location>
</feature>
<dbReference type="Proteomes" id="UP001058461">
    <property type="component" value="Chromosome"/>
</dbReference>
<proteinExistence type="predicted"/>
<dbReference type="InterPro" id="IPR010718">
    <property type="entry name" value="DUF1294"/>
</dbReference>
<dbReference type="InterPro" id="IPR052069">
    <property type="entry name" value="Ca-reg_mRNA-binding_domain"/>
</dbReference>
<dbReference type="InterPro" id="IPR011129">
    <property type="entry name" value="CSD"/>
</dbReference>
<dbReference type="EMBL" id="CP073347">
    <property type="protein sequence ID" value="UTW11228.1"/>
    <property type="molecule type" value="Genomic_DNA"/>
</dbReference>
<evidence type="ECO:0000256" key="1">
    <source>
        <dbReference type="ARBA" id="ARBA00022553"/>
    </source>
</evidence>
<name>A0ABY5HG59_9GAMM</name>
<dbReference type="PANTHER" id="PTHR12962:SF1">
    <property type="entry name" value="COLD SHOCK DOMAIN-CONTAINING PROTEIN CG9705"/>
    <property type="match status" value="1"/>
</dbReference>
<evidence type="ECO:0000256" key="2">
    <source>
        <dbReference type="SAM" id="Phobius"/>
    </source>
</evidence>
<feature type="transmembrane region" description="Helical" evidence="2">
    <location>
        <begin position="175"/>
        <end position="205"/>
    </location>
</feature>
<dbReference type="InterPro" id="IPR012340">
    <property type="entry name" value="NA-bd_OB-fold"/>
</dbReference>
<dbReference type="PROSITE" id="PS51857">
    <property type="entry name" value="CSD_2"/>
    <property type="match status" value="1"/>
</dbReference>
<accession>A0ABY5HG59</accession>
<organism evidence="4 5">
    <name type="scientific">Marinobacterium rhizophilum</name>
    <dbReference type="NCBI Taxonomy" id="420402"/>
    <lineage>
        <taxon>Bacteria</taxon>
        <taxon>Pseudomonadati</taxon>
        <taxon>Pseudomonadota</taxon>
        <taxon>Gammaproteobacteria</taxon>
        <taxon>Oceanospirillales</taxon>
        <taxon>Oceanospirillaceae</taxon>
        <taxon>Marinobacterium</taxon>
    </lineage>
</organism>
<protein>
    <submittedName>
        <fullName evidence="4">Cold shock and DUF1294 domain-containing protein</fullName>
    </submittedName>
</protein>
<keyword evidence="5" id="KW-1185">Reference proteome</keyword>
<dbReference type="SMART" id="SM00357">
    <property type="entry name" value="CSP"/>
    <property type="match status" value="1"/>
</dbReference>
<feature type="transmembrane region" description="Helical" evidence="2">
    <location>
        <begin position="108"/>
        <end position="126"/>
    </location>
</feature>
<keyword evidence="1" id="KW-0597">Phosphoprotein</keyword>
<dbReference type="RefSeq" id="WP_255853266.1">
    <property type="nucleotide sequence ID" value="NZ_CP073347.1"/>
</dbReference>
<keyword evidence="2" id="KW-0812">Transmembrane</keyword>
<reference evidence="4" key="1">
    <citation type="submission" date="2021-04" db="EMBL/GenBank/DDBJ databases">
        <title>Oceanospirillales bacteria with DddD are important DMSP degraders in coastal seawater.</title>
        <authorList>
            <person name="Liu J."/>
        </authorList>
    </citation>
    <scope>NUCLEOTIDE SEQUENCE</scope>
    <source>
        <strain evidence="4">D13-1</strain>
    </source>
</reference>
<evidence type="ECO:0000259" key="3">
    <source>
        <dbReference type="PROSITE" id="PS51857"/>
    </source>
</evidence>
<sequence>MRHQGRITRWKDDQGFGFITPDGGGEPVFVHIKSFASRRLRPSEQDVVTYTLGAGERGPQALKVSYPGERRPASRPRRAGGNGTAGLLFAGVFLGFIAVAVMLGKLPLGVAGLYGLASLLTWLVYWKDKCAAQKEARRTPEKTLHLLALIGGWPGAMAAQQILRHKSIKGSFRFVFWLTVIANCAVLGWLLSPGGAAVLGLIAALGR</sequence>
<dbReference type="Pfam" id="PF06961">
    <property type="entry name" value="DUF1294"/>
    <property type="match status" value="1"/>
</dbReference>
<keyword evidence="2" id="KW-0472">Membrane</keyword>
<evidence type="ECO:0000313" key="5">
    <source>
        <dbReference type="Proteomes" id="UP001058461"/>
    </source>
</evidence>
<dbReference type="SUPFAM" id="SSF50249">
    <property type="entry name" value="Nucleic acid-binding proteins"/>
    <property type="match status" value="1"/>
</dbReference>
<dbReference type="CDD" id="cd04458">
    <property type="entry name" value="CSP_CDS"/>
    <property type="match status" value="1"/>
</dbReference>
<evidence type="ECO:0000313" key="4">
    <source>
        <dbReference type="EMBL" id="UTW11228.1"/>
    </source>
</evidence>
<keyword evidence="2" id="KW-1133">Transmembrane helix</keyword>
<dbReference type="Gene3D" id="2.40.50.140">
    <property type="entry name" value="Nucleic acid-binding proteins"/>
    <property type="match status" value="1"/>
</dbReference>
<feature type="domain" description="CSD" evidence="3">
    <location>
        <begin position="2"/>
        <end position="66"/>
    </location>
</feature>
<dbReference type="PANTHER" id="PTHR12962">
    <property type="entry name" value="CALCIUM-REGULATED HEAT STABLE PROTEIN CRHSP-24-RELATED"/>
    <property type="match status" value="1"/>
</dbReference>
<dbReference type="Pfam" id="PF00313">
    <property type="entry name" value="CSD"/>
    <property type="match status" value="1"/>
</dbReference>
<gene>
    <name evidence="4" type="ORF">KDW95_18440</name>
</gene>